<reference evidence="3" key="3">
    <citation type="submission" date="2025-09" db="UniProtKB">
        <authorList>
            <consortium name="Ensembl"/>
        </authorList>
    </citation>
    <scope>IDENTIFICATION</scope>
    <source>
        <strain evidence="3">Thorbecke</strain>
    </source>
</reference>
<reference evidence="3 4" key="1">
    <citation type="journal article" date="2011" name="Nature">
        <title>A high-resolution map of human evolutionary constraint using 29 mammals.</title>
        <authorList>
            <person name="Lindblad-Toh K."/>
            <person name="Garber M."/>
            <person name="Zuk O."/>
            <person name="Lin M.F."/>
            <person name="Parker B.J."/>
            <person name="Washietl S."/>
            <person name="Kheradpour P."/>
            <person name="Ernst J."/>
            <person name="Jordan G."/>
            <person name="Mauceli E."/>
            <person name="Ward L.D."/>
            <person name="Lowe C.B."/>
            <person name="Holloway A.K."/>
            <person name="Clamp M."/>
            <person name="Gnerre S."/>
            <person name="Alfoldi J."/>
            <person name="Beal K."/>
            <person name="Chang J."/>
            <person name="Clawson H."/>
            <person name="Cuff J."/>
            <person name="Di Palma F."/>
            <person name="Fitzgerald S."/>
            <person name="Flicek P."/>
            <person name="Guttman M."/>
            <person name="Hubisz M.J."/>
            <person name="Jaffe D.B."/>
            <person name="Jungreis I."/>
            <person name="Kent W.J."/>
            <person name="Kostka D."/>
            <person name="Lara M."/>
            <person name="Martins A.L."/>
            <person name="Massingham T."/>
            <person name="Moltke I."/>
            <person name="Raney B.J."/>
            <person name="Rasmussen M.D."/>
            <person name="Robinson J."/>
            <person name="Stark A."/>
            <person name="Vilella A.J."/>
            <person name="Wen J."/>
            <person name="Xie X."/>
            <person name="Zody M.C."/>
            <person name="Baldwin J."/>
            <person name="Bloom T."/>
            <person name="Chin C.W."/>
            <person name="Heiman D."/>
            <person name="Nicol R."/>
            <person name="Nusbaum C."/>
            <person name="Young S."/>
            <person name="Wilkinson J."/>
            <person name="Worley K.C."/>
            <person name="Kovar C.L."/>
            <person name="Muzny D.M."/>
            <person name="Gibbs R.A."/>
            <person name="Cree A."/>
            <person name="Dihn H.H."/>
            <person name="Fowler G."/>
            <person name="Jhangiani S."/>
            <person name="Joshi V."/>
            <person name="Lee S."/>
            <person name="Lewis L.R."/>
            <person name="Nazareth L.V."/>
            <person name="Okwuonu G."/>
            <person name="Santibanez J."/>
            <person name="Warren W.C."/>
            <person name="Mardis E.R."/>
            <person name="Weinstock G.M."/>
            <person name="Wilson R.K."/>
            <person name="Delehaunty K."/>
            <person name="Dooling D."/>
            <person name="Fronik C."/>
            <person name="Fulton L."/>
            <person name="Fulton B."/>
            <person name="Graves T."/>
            <person name="Minx P."/>
            <person name="Sodergren E."/>
            <person name="Birney E."/>
            <person name="Margulies E.H."/>
            <person name="Herrero J."/>
            <person name="Green E.D."/>
            <person name="Haussler D."/>
            <person name="Siepel A."/>
            <person name="Goldman N."/>
            <person name="Pollard K.S."/>
            <person name="Pedersen J.S."/>
            <person name="Lander E.S."/>
            <person name="Kellis M."/>
        </authorList>
    </citation>
    <scope>NUCLEOTIDE SEQUENCE [LARGE SCALE GENOMIC DNA]</scope>
    <source>
        <strain evidence="3 4">Thorbecke inbred</strain>
    </source>
</reference>
<dbReference type="EC" id="2.7.7.49" evidence="1"/>
<evidence type="ECO:0000259" key="2">
    <source>
        <dbReference type="PROSITE" id="PS50878"/>
    </source>
</evidence>
<feature type="domain" description="Reverse transcriptase" evidence="2">
    <location>
        <begin position="70"/>
        <end position="345"/>
    </location>
</feature>
<evidence type="ECO:0000256" key="1">
    <source>
        <dbReference type="ARBA" id="ARBA00012493"/>
    </source>
</evidence>
<dbReference type="CDD" id="cd01650">
    <property type="entry name" value="RT_nLTR_like"/>
    <property type="match status" value="1"/>
</dbReference>
<sequence>MDRFLDTCNLPKLNHEDIENLNRPITETEIETVIKALPTKKSPGPDGFIAEFYQTFKEELIPFLLKLSRTIEKDGILPNSFYEASITLIPKREKDAALKENYRPISLMNIDTKILNKFLANRIQQHIRKIIHPDQVGFIPGMQGWFNIRKSINVIHHINKLQKKNHMIISIDAEKALYKIQHPFMMKTLSKLGIEGTFLNIIKAIYEKPTASILLNGEKLEAFPLRSGTRQGCPLSPLLFNIVLEVLARAIRQEKEIKGIQIEKEEVKLSLFANDMILYLGDPKNSTKRLLELIEEFGKVAGYKINAQKSTAFVYTSNAMAEKELLRSIPFTIATKTIKYLGINLTKDVKDLYNENYKILKKEIEEDTKKWKDLPYSWIGRINIIKMSILPKAIYRFNAIPIKIPKTFFSDLEKMMLKFIWRHKRPRIAKAILYNKNKAGGIRIPDFRTYYRAVVIKTAWYWYRNRWIDQWNRIETPEINPNIYSQLIFDQGSKTNSWSKDSLFNKWCWENWISTCRSMKQDPYLTPYTKIHSTWIKDLNLRPDTIKLLENIGETLQDIGTGKKFLEKTREAQAVKAKINYWDCIKLRSFCTAKETVRRVKRQPTEWEKIFANYATDKGLITRIYKEIKKLHKNKTMHLRDGPRTSIDIFQKRKSKWPTGTLKKCSRSLAIREMQIKTTMRYHLTPVRMAHIQKTTNNRCWRGCGEKGTLTHCWWECKLVKPLWKSVWRFLRNLKITLPLDPAIPLLGIYPKKFKLANTKSGLHPNVYCSTIHNSQDLEPT</sequence>
<name>A0A5F9D8F4_RABIT</name>
<dbReference type="InterPro" id="IPR000477">
    <property type="entry name" value="RT_dom"/>
</dbReference>
<dbReference type="AlphaFoldDB" id="A0A5F9D8F4"/>
<dbReference type="PANTHER" id="PTHR19446">
    <property type="entry name" value="REVERSE TRANSCRIPTASES"/>
    <property type="match status" value="1"/>
</dbReference>
<dbReference type="STRING" id="9986.ENSOCUP00000042128"/>
<dbReference type="EMBL" id="AAGW02038304">
    <property type="status" value="NOT_ANNOTATED_CDS"/>
    <property type="molecule type" value="Genomic_DNA"/>
</dbReference>
<protein>
    <recommendedName>
        <fullName evidence="1">RNA-directed DNA polymerase</fullName>
        <ecNumber evidence="1">2.7.7.49</ecNumber>
    </recommendedName>
</protein>
<dbReference type="InterPro" id="IPR043502">
    <property type="entry name" value="DNA/RNA_pol_sf"/>
</dbReference>
<proteinExistence type="predicted"/>
<dbReference type="GO" id="GO:0003964">
    <property type="term" value="F:RNA-directed DNA polymerase activity"/>
    <property type="evidence" value="ECO:0007669"/>
    <property type="project" value="UniProtKB-EC"/>
</dbReference>
<organism evidence="3 4">
    <name type="scientific">Oryctolagus cuniculus</name>
    <name type="common">Rabbit</name>
    <dbReference type="NCBI Taxonomy" id="9986"/>
    <lineage>
        <taxon>Eukaryota</taxon>
        <taxon>Metazoa</taxon>
        <taxon>Chordata</taxon>
        <taxon>Craniata</taxon>
        <taxon>Vertebrata</taxon>
        <taxon>Euteleostomi</taxon>
        <taxon>Mammalia</taxon>
        <taxon>Eutheria</taxon>
        <taxon>Euarchontoglires</taxon>
        <taxon>Glires</taxon>
        <taxon>Lagomorpha</taxon>
        <taxon>Leporidae</taxon>
        <taxon>Oryctolagus</taxon>
    </lineage>
</organism>
<reference evidence="3" key="2">
    <citation type="submission" date="2025-08" db="UniProtKB">
        <authorList>
            <consortium name="Ensembl"/>
        </authorList>
    </citation>
    <scope>IDENTIFICATION</scope>
    <source>
        <strain evidence="3">Thorbecke</strain>
    </source>
</reference>
<evidence type="ECO:0000313" key="4">
    <source>
        <dbReference type="Proteomes" id="UP000001811"/>
    </source>
</evidence>
<dbReference type="Ensembl" id="ENSOCUT00000049126.1">
    <property type="protein sequence ID" value="ENSOCUP00000042128.1"/>
    <property type="gene ID" value="ENSOCUG00000032928.1"/>
</dbReference>
<accession>A0A5F9D8F4</accession>
<dbReference type="GeneTree" id="ENSGT01150000286925"/>
<dbReference type="PROSITE" id="PS50878">
    <property type="entry name" value="RT_POL"/>
    <property type="match status" value="1"/>
</dbReference>
<dbReference type="Proteomes" id="UP000001811">
    <property type="component" value="Chromosome 7"/>
</dbReference>
<evidence type="ECO:0000313" key="3">
    <source>
        <dbReference type="Ensembl" id="ENSOCUP00000042128.1"/>
    </source>
</evidence>
<keyword evidence="4" id="KW-1185">Reference proteome</keyword>
<dbReference type="Pfam" id="PF00078">
    <property type="entry name" value="RVT_1"/>
    <property type="match status" value="1"/>
</dbReference>
<dbReference type="SUPFAM" id="SSF56672">
    <property type="entry name" value="DNA/RNA polymerases"/>
    <property type="match status" value="1"/>
</dbReference>
<dbReference type="InParanoid" id="A0A5F9D8F4"/>